<keyword evidence="1" id="KW-0812">Transmembrane</keyword>
<organism evidence="3 4">
    <name type="scientific">Donghicola eburneus</name>
    <dbReference type="NCBI Taxonomy" id="393278"/>
    <lineage>
        <taxon>Bacteria</taxon>
        <taxon>Pseudomonadati</taxon>
        <taxon>Pseudomonadota</taxon>
        <taxon>Alphaproteobacteria</taxon>
        <taxon>Rhodobacterales</taxon>
        <taxon>Roseobacteraceae</taxon>
        <taxon>Donghicola</taxon>
    </lineage>
</organism>
<gene>
    <name evidence="3" type="ORF">KARMA_1046</name>
</gene>
<evidence type="ECO:0000313" key="4">
    <source>
        <dbReference type="Proteomes" id="UP000184085"/>
    </source>
</evidence>
<dbReference type="RefSeq" id="WP_072705071.1">
    <property type="nucleotide sequence ID" value="NZ_FMJB01000040.1"/>
</dbReference>
<dbReference type="Proteomes" id="UP000184085">
    <property type="component" value="Unassembled WGS sequence"/>
</dbReference>
<sequence length="195" mass="20662">MLKFLSAAGMCLLLATGAQAATVDFDGPYGSTGTFDDGGGNGTFIDKTNTMPAFDFYYKLMGSNSNTGESKVTSLTFTGFEGIVKFSTTWIYNSYDVDGPSWDPFGLILNGTEIQLTSNIDDNAQTGFYEFTVSPSDSFAFYIDAVDDAMGKAKALIFGEGDLAPIPVPAALPMAAAGLMLLGGLASRRKKRKLA</sequence>
<accession>A0A1M4MYM3</accession>
<dbReference type="AlphaFoldDB" id="A0A1M4MYM3"/>
<reference evidence="4" key="1">
    <citation type="submission" date="2016-09" db="EMBL/GenBank/DDBJ databases">
        <authorList>
            <person name="Wibberg D."/>
        </authorList>
    </citation>
    <scope>NUCLEOTIDE SEQUENCE [LARGE SCALE GENOMIC DNA]</scope>
</reference>
<proteinExistence type="predicted"/>
<evidence type="ECO:0000256" key="1">
    <source>
        <dbReference type="SAM" id="Phobius"/>
    </source>
</evidence>
<evidence type="ECO:0000313" key="3">
    <source>
        <dbReference type="EMBL" id="SCM66864.1"/>
    </source>
</evidence>
<keyword evidence="4" id="KW-1185">Reference proteome</keyword>
<evidence type="ECO:0000256" key="2">
    <source>
        <dbReference type="SAM" id="SignalP"/>
    </source>
</evidence>
<keyword evidence="1" id="KW-1133">Transmembrane helix</keyword>
<dbReference type="EMBL" id="FMJB01000040">
    <property type="protein sequence ID" value="SCM66864.1"/>
    <property type="molecule type" value="Genomic_DNA"/>
</dbReference>
<keyword evidence="1" id="KW-0472">Membrane</keyword>
<keyword evidence="2" id="KW-0732">Signal</keyword>
<protein>
    <submittedName>
        <fullName evidence="3">Putative secreted protein</fullName>
    </submittedName>
</protein>
<name>A0A1M4MYM3_9RHOB</name>
<feature type="signal peptide" evidence="2">
    <location>
        <begin position="1"/>
        <end position="20"/>
    </location>
</feature>
<feature type="chain" id="PRO_5009906612" evidence="2">
    <location>
        <begin position="21"/>
        <end position="195"/>
    </location>
</feature>
<feature type="transmembrane region" description="Helical" evidence="1">
    <location>
        <begin position="166"/>
        <end position="186"/>
    </location>
</feature>